<dbReference type="OrthoDB" id="5154054at2759"/>
<dbReference type="InParanoid" id="J5JS47"/>
<reference evidence="2 3" key="1">
    <citation type="journal article" date="2012" name="Sci. Rep.">
        <title>Genomic perspectives on the evolution of fungal entomopathogenicity in Beauveria bassiana.</title>
        <authorList>
            <person name="Xiao G."/>
            <person name="Ying S.H."/>
            <person name="Zheng P."/>
            <person name="Wang Z.L."/>
            <person name="Zhang S."/>
            <person name="Xie X.Q."/>
            <person name="Shang Y."/>
            <person name="St Leger R.J."/>
            <person name="Zhao G.P."/>
            <person name="Wang C."/>
            <person name="Feng M.G."/>
        </authorList>
    </citation>
    <scope>NUCLEOTIDE SEQUENCE [LARGE SCALE GENOMIC DNA]</scope>
    <source>
        <strain evidence="2 3">ARSEF 2860</strain>
    </source>
</reference>
<dbReference type="RefSeq" id="XP_008598724.1">
    <property type="nucleotide sequence ID" value="XM_008600502.1"/>
</dbReference>
<dbReference type="GeneID" id="19888417"/>
<accession>J5JS47</accession>
<proteinExistence type="predicted"/>
<dbReference type="HOGENOM" id="CLU_039525_0_0_1"/>
<evidence type="ECO:0000313" key="3">
    <source>
        <dbReference type="Proteomes" id="UP000002762"/>
    </source>
</evidence>
<keyword evidence="3" id="KW-1185">Reference proteome</keyword>
<dbReference type="STRING" id="655819.J5JS47"/>
<dbReference type="EMBL" id="JH725163">
    <property type="protein sequence ID" value="EJP65536.1"/>
    <property type="molecule type" value="Genomic_DNA"/>
</dbReference>
<organism evidence="2 3">
    <name type="scientific">Beauveria bassiana (strain ARSEF 2860)</name>
    <name type="common">White muscardine disease fungus</name>
    <name type="synonym">Tritirachium shiotae</name>
    <dbReference type="NCBI Taxonomy" id="655819"/>
    <lineage>
        <taxon>Eukaryota</taxon>
        <taxon>Fungi</taxon>
        <taxon>Dikarya</taxon>
        <taxon>Ascomycota</taxon>
        <taxon>Pezizomycotina</taxon>
        <taxon>Sordariomycetes</taxon>
        <taxon>Hypocreomycetidae</taxon>
        <taxon>Hypocreales</taxon>
        <taxon>Cordycipitaceae</taxon>
        <taxon>Beauveria</taxon>
    </lineage>
</organism>
<dbReference type="Proteomes" id="UP000002762">
    <property type="component" value="Unassembled WGS sequence"/>
</dbReference>
<evidence type="ECO:0000256" key="1">
    <source>
        <dbReference type="SAM" id="Coils"/>
    </source>
</evidence>
<gene>
    <name evidence="2" type="ORF">BBA_05405</name>
</gene>
<sequence>MTIEVGSADAPLENVSTKLLTVYRKGKSMIHLLCSFGELTRNLREPDVQRRLELAKIKANATIDCFEQDMLKGYIIPKLTVAMNPVIIESLLLGTIAYDAQELPRNAWPDCFGPGIYAVGLAVRGRRGKFLRGRELLLVADAIAEYADGWDSLQAPDPKTLQQQDKIKLAQSMEDRIMQTTRISIAPSLRFITNSADAARVRLLAERLQFRANASLAVDPNSTTIMVQSPLYIGCSTDLKDCTAKFELSNVTRINKLLGLTVTAMEYCRYDPVLAVKPVLRIWDNNHLPVAERMVSAFASSLVALDGFNATEAGGKPSNVGASMLSAIKQSVFYYERFHANNVREARKAFQDRIDYLEKVSKLDQDQRRLIDRAVALKEEFESAIRGHRLRTSSERIAEVAELQRRLDAIEARVDAFQKKVDLAQGHLQNVRPIIDFLIKKGLLSDAADVVVPRSPETTSDDLQSASANDSMIIQCTDDTIICRTDSPS</sequence>
<protein>
    <submittedName>
        <fullName evidence="2">Uncharacterized protein</fullName>
    </submittedName>
</protein>
<dbReference type="AlphaFoldDB" id="J5JS47"/>
<keyword evidence="1" id="KW-0175">Coiled coil</keyword>
<name>J5JS47_BEAB2</name>
<feature type="coiled-coil region" evidence="1">
    <location>
        <begin position="360"/>
        <end position="420"/>
    </location>
</feature>
<evidence type="ECO:0000313" key="2">
    <source>
        <dbReference type="EMBL" id="EJP65536.1"/>
    </source>
</evidence>